<keyword evidence="1" id="KW-1185">Reference proteome</keyword>
<dbReference type="Proteomes" id="UP000036681">
    <property type="component" value="Unplaced"/>
</dbReference>
<sequence length="43" mass="5022">MLTVHFSRLIKDAIIRLMTIALFFESIKKARIHNKITLAIKLI</sequence>
<name>A0A0M3HN91_ASCLU</name>
<evidence type="ECO:0000313" key="1">
    <source>
        <dbReference type="Proteomes" id="UP000036681"/>
    </source>
</evidence>
<proteinExistence type="predicted"/>
<reference evidence="2" key="1">
    <citation type="submission" date="2017-02" db="UniProtKB">
        <authorList>
            <consortium name="WormBaseParasite"/>
        </authorList>
    </citation>
    <scope>IDENTIFICATION</scope>
</reference>
<organism evidence="1 2">
    <name type="scientific">Ascaris lumbricoides</name>
    <name type="common">Giant roundworm</name>
    <dbReference type="NCBI Taxonomy" id="6252"/>
    <lineage>
        <taxon>Eukaryota</taxon>
        <taxon>Metazoa</taxon>
        <taxon>Ecdysozoa</taxon>
        <taxon>Nematoda</taxon>
        <taxon>Chromadorea</taxon>
        <taxon>Rhabditida</taxon>
        <taxon>Spirurina</taxon>
        <taxon>Ascaridomorpha</taxon>
        <taxon>Ascaridoidea</taxon>
        <taxon>Ascarididae</taxon>
        <taxon>Ascaris</taxon>
    </lineage>
</organism>
<dbReference type="AlphaFoldDB" id="A0A0M3HN91"/>
<evidence type="ECO:0000313" key="2">
    <source>
        <dbReference type="WBParaSite" id="ALUE_0000311601-mRNA-1"/>
    </source>
</evidence>
<accession>A0A0M3HN91</accession>
<protein>
    <submittedName>
        <fullName evidence="2">Transposase</fullName>
    </submittedName>
</protein>
<dbReference type="WBParaSite" id="ALUE_0000311601-mRNA-1">
    <property type="protein sequence ID" value="ALUE_0000311601-mRNA-1"/>
    <property type="gene ID" value="ALUE_0000311601"/>
</dbReference>